<evidence type="ECO:0000313" key="11">
    <source>
        <dbReference type="Proteomes" id="UP000002522"/>
    </source>
</evidence>
<dbReference type="FunCoup" id="Q8EVE0">
    <property type="interactions" value="5"/>
</dbReference>
<comment type="similarity">
    <text evidence="3 9">Belongs to the alpha-acetolactate decarboxylase family.</text>
</comment>
<evidence type="ECO:0000256" key="1">
    <source>
        <dbReference type="ARBA" id="ARBA00001784"/>
    </source>
</evidence>
<dbReference type="EMBL" id="BA000026">
    <property type="protein sequence ID" value="BAC44414.1"/>
    <property type="molecule type" value="Genomic_DNA"/>
</dbReference>
<gene>
    <name evidence="10" type="ordered locus">MYPE6240</name>
</gene>
<dbReference type="InParanoid" id="Q8EVE0"/>
<keyword evidence="8 9" id="KW-0456">Lyase</keyword>
<dbReference type="GO" id="GO:0045151">
    <property type="term" value="P:acetoin biosynthetic process"/>
    <property type="evidence" value="ECO:0007669"/>
    <property type="project" value="UniProtKB-UniRule"/>
</dbReference>
<organism evidence="10 11">
    <name type="scientific">Malacoplasma penetrans (strain HF-2)</name>
    <name type="common">Mycoplasma penetrans</name>
    <dbReference type="NCBI Taxonomy" id="272633"/>
    <lineage>
        <taxon>Bacteria</taxon>
        <taxon>Bacillati</taxon>
        <taxon>Mycoplasmatota</taxon>
        <taxon>Mycoplasmoidales</taxon>
        <taxon>Mycoplasmoidaceae</taxon>
        <taxon>Malacoplasma</taxon>
    </lineage>
</organism>
<proteinExistence type="inferred from homology"/>
<dbReference type="UniPathway" id="UPA00626">
    <property type="reaction ID" value="UER00678"/>
</dbReference>
<dbReference type="KEGG" id="mpe:MYPE6240"/>
<evidence type="ECO:0000256" key="7">
    <source>
        <dbReference type="ARBA" id="ARBA00023061"/>
    </source>
</evidence>
<evidence type="ECO:0000256" key="6">
    <source>
        <dbReference type="ARBA" id="ARBA00022793"/>
    </source>
</evidence>
<dbReference type="PIRSF" id="PIRSF001332">
    <property type="entry name" value="Acetolac_decarb"/>
    <property type="match status" value="1"/>
</dbReference>
<dbReference type="SUPFAM" id="SSF117856">
    <property type="entry name" value="AF0104/ALDC/Ptd012-like"/>
    <property type="match status" value="1"/>
</dbReference>
<dbReference type="Pfam" id="PF03306">
    <property type="entry name" value="AAL_decarboxy"/>
    <property type="match status" value="1"/>
</dbReference>
<comment type="pathway">
    <text evidence="2 9">Polyol metabolism; (R,R)-butane-2,3-diol biosynthesis; (R,R)-butane-2,3-diol from pyruvate: step 2/3.</text>
</comment>
<evidence type="ECO:0000256" key="3">
    <source>
        <dbReference type="ARBA" id="ARBA00007106"/>
    </source>
</evidence>
<dbReference type="CDD" id="cd17299">
    <property type="entry name" value="acetolactate_decarboxylase"/>
    <property type="match status" value="1"/>
</dbReference>
<comment type="catalytic activity">
    <reaction evidence="1 9">
        <text>(2S)-2-acetolactate + H(+) = (R)-acetoin + CO2</text>
        <dbReference type="Rhea" id="RHEA:21580"/>
        <dbReference type="ChEBI" id="CHEBI:15378"/>
        <dbReference type="ChEBI" id="CHEBI:15686"/>
        <dbReference type="ChEBI" id="CHEBI:16526"/>
        <dbReference type="ChEBI" id="CHEBI:58476"/>
        <dbReference type="EC" id="4.1.1.5"/>
    </reaction>
</comment>
<evidence type="ECO:0000256" key="2">
    <source>
        <dbReference type="ARBA" id="ARBA00005170"/>
    </source>
</evidence>
<dbReference type="Proteomes" id="UP000002522">
    <property type="component" value="Chromosome"/>
</dbReference>
<accession>Q8EVE0</accession>
<dbReference type="InterPro" id="IPR005128">
    <property type="entry name" value="Acetolactate_a_deCO2ase"/>
</dbReference>
<dbReference type="eggNOG" id="COG3527">
    <property type="taxonomic scope" value="Bacteria"/>
</dbReference>
<dbReference type="HOGENOM" id="CLU_072561_0_0_14"/>
<dbReference type="PANTHER" id="PTHR35524:SF1">
    <property type="entry name" value="ALPHA-ACETOLACTATE DECARBOXYLASE"/>
    <property type="match status" value="1"/>
</dbReference>
<reference evidence="10 11" key="1">
    <citation type="journal article" date="2002" name="Nucleic Acids Res.">
        <title>The complete genomic sequence of Mycoplasma penetrans, an intracellular bacterial pathogen in humans.</title>
        <authorList>
            <person name="Sasaki Y."/>
            <person name="Ishikawa J."/>
            <person name="Yamashita A."/>
            <person name="Oshima K."/>
            <person name="Kenri T."/>
            <person name="Furuya K."/>
            <person name="Yoshino C."/>
            <person name="Horino A."/>
            <person name="Shiba T."/>
            <person name="Sasaki T."/>
            <person name="Hattori M."/>
        </authorList>
    </citation>
    <scope>NUCLEOTIDE SEQUENCE [LARGE SCALE GENOMIC DNA]</scope>
    <source>
        <strain evidence="10 11">HF-2</strain>
    </source>
</reference>
<evidence type="ECO:0000256" key="9">
    <source>
        <dbReference type="PIRNR" id="PIRNR001332"/>
    </source>
</evidence>
<keyword evidence="11" id="KW-1185">Reference proteome</keyword>
<dbReference type="PANTHER" id="PTHR35524">
    <property type="entry name" value="ALPHA-ACETOLACTATE DECARBOXYLASE"/>
    <property type="match status" value="1"/>
</dbReference>
<dbReference type="EC" id="4.1.1.5" evidence="4 9"/>
<evidence type="ECO:0000313" key="10">
    <source>
        <dbReference type="EMBL" id="BAC44414.1"/>
    </source>
</evidence>
<sequence length="226" mass="26027">MFKSKAHAFSSINALSKGNYCSNFTAQEILKEGNFGIGAFESLNGELIIVHGKAYQIIDNTNVILCNSNVNISYAFVCNHDYKGFGYKFENLTKQSLENKLLKIFDTKNLIQAVYAKAIVKQLHSRTFIRQEKPYVEIQKIKELQSEIWIQNKEIELVGFYTPSLFSNFNIEGFHWHYISQDKDYGGHVIDMELESISLIIKPIHDLNYHSPVCLEFLELDLSENK</sequence>
<evidence type="ECO:0000256" key="5">
    <source>
        <dbReference type="ARBA" id="ARBA00020164"/>
    </source>
</evidence>
<dbReference type="AlphaFoldDB" id="Q8EVE0"/>
<dbReference type="RefSeq" id="WP_011077446.1">
    <property type="nucleotide sequence ID" value="NC_004432.1"/>
</dbReference>
<dbReference type="GO" id="GO:0047605">
    <property type="term" value="F:acetolactate decarboxylase activity"/>
    <property type="evidence" value="ECO:0007669"/>
    <property type="project" value="UniProtKB-UniRule"/>
</dbReference>
<evidence type="ECO:0000256" key="4">
    <source>
        <dbReference type="ARBA" id="ARBA00013204"/>
    </source>
</evidence>
<name>Q8EVE0_MALP2</name>
<protein>
    <recommendedName>
        <fullName evidence="5 9">Alpha-acetolactate decarboxylase</fullName>
        <ecNumber evidence="4 9">4.1.1.5</ecNumber>
    </recommendedName>
</protein>
<evidence type="ECO:0000256" key="8">
    <source>
        <dbReference type="ARBA" id="ARBA00023239"/>
    </source>
</evidence>
<dbReference type="Gene3D" id="3.30.1330.80">
    <property type="entry name" value="Hypothetical protein, similar to alpha- acetolactate decarboxylase, domain 2"/>
    <property type="match status" value="2"/>
</dbReference>
<keyword evidence="6 9" id="KW-0210">Decarboxylase</keyword>
<keyword evidence="7 9" id="KW-0005">Acetoin biosynthesis</keyword>